<keyword evidence="2" id="KW-1185">Reference proteome</keyword>
<dbReference type="OrthoDB" id="9797882at2"/>
<name>A0A1G6VAD3_9PSEU</name>
<dbReference type="Proteomes" id="UP000199501">
    <property type="component" value="Unassembled WGS sequence"/>
</dbReference>
<gene>
    <name evidence="1" type="ORF">SAMN05216174_11223</name>
</gene>
<proteinExistence type="predicted"/>
<dbReference type="EMBL" id="FMZZ01000012">
    <property type="protein sequence ID" value="SDD50528.1"/>
    <property type="molecule type" value="Genomic_DNA"/>
</dbReference>
<accession>A0A1G6VAD3</accession>
<organism evidence="1 2">
    <name type="scientific">Actinokineospora iranica</name>
    <dbReference type="NCBI Taxonomy" id="1271860"/>
    <lineage>
        <taxon>Bacteria</taxon>
        <taxon>Bacillati</taxon>
        <taxon>Actinomycetota</taxon>
        <taxon>Actinomycetes</taxon>
        <taxon>Pseudonocardiales</taxon>
        <taxon>Pseudonocardiaceae</taxon>
        <taxon>Actinokineospora</taxon>
    </lineage>
</organism>
<sequence>MLAAHLDRWFDRFPATAFQHDALALAAALQLPYVGFARERVVLDALGRMTAAPEGHVVRLSVSADYRAFRGWLARGFDAALGRNR</sequence>
<reference evidence="2" key="1">
    <citation type="submission" date="2016-10" db="EMBL/GenBank/DDBJ databases">
        <authorList>
            <person name="Varghese N."/>
            <person name="Submissions S."/>
        </authorList>
    </citation>
    <scope>NUCLEOTIDE SEQUENCE [LARGE SCALE GENOMIC DNA]</scope>
    <source>
        <strain evidence="2">IBRC-M 10403</strain>
    </source>
</reference>
<protein>
    <submittedName>
        <fullName evidence="1">Uncharacterized protein</fullName>
    </submittedName>
</protein>
<dbReference type="AlphaFoldDB" id="A0A1G6VAD3"/>
<dbReference type="RefSeq" id="WP_091454419.1">
    <property type="nucleotide sequence ID" value="NZ_FMZZ01000012.1"/>
</dbReference>
<dbReference type="STRING" id="1271860.SAMN05216174_11223"/>
<evidence type="ECO:0000313" key="1">
    <source>
        <dbReference type="EMBL" id="SDD50528.1"/>
    </source>
</evidence>
<evidence type="ECO:0000313" key="2">
    <source>
        <dbReference type="Proteomes" id="UP000199501"/>
    </source>
</evidence>